<keyword evidence="1" id="KW-0472">Membrane</keyword>
<dbReference type="AlphaFoldDB" id="A0A1H3TL61"/>
<reference evidence="3" key="1">
    <citation type="submission" date="2016-10" db="EMBL/GenBank/DDBJ databases">
        <authorList>
            <person name="Varghese N."/>
            <person name="Submissions S."/>
        </authorList>
    </citation>
    <scope>NUCLEOTIDE SEQUENCE [LARGE SCALE GENOMIC DNA]</scope>
    <source>
        <strain evidence="3">DSM 44718</strain>
    </source>
</reference>
<evidence type="ECO:0000256" key="1">
    <source>
        <dbReference type="SAM" id="Phobius"/>
    </source>
</evidence>
<proteinExistence type="predicted"/>
<accession>A0A1H3TL61</accession>
<organism evidence="2 3">
    <name type="scientific">Asanoa ishikariensis</name>
    <dbReference type="NCBI Taxonomy" id="137265"/>
    <lineage>
        <taxon>Bacteria</taxon>
        <taxon>Bacillati</taxon>
        <taxon>Actinomycetota</taxon>
        <taxon>Actinomycetes</taxon>
        <taxon>Micromonosporales</taxon>
        <taxon>Micromonosporaceae</taxon>
        <taxon>Asanoa</taxon>
    </lineage>
</organism>
<dbReference type="EMBL" id="FNQB01000003">
    <property type="protein sequence ID" value="SDZ50966.1"/>
    <property type="molecule type" value="Genomic_DNA"/>
</dbReference>
<evidence type="ECO:0000313" key="2">
    <source>
        <dbReference type="EMBL" id="SDZ50966.1"/>
    </source>
</evidence>
<sequence>MPAARWLATRRRGAAALGVVLLSASHAPSTYIYTTPVNGLWGNIPQWVSSVGSSVSIFLALYIILRDRRAADREQASAIAAWIEKLVVYHINDQEHEVAVERVTVFVHNGSDLPITNVGMVFRAMTKREVKATADPILQSRYRPESKWGPFGTSAISKSDGMYASSLAPDGSLTWSEAPESDESHRSVRVPLDAYRRWFRFVDAAGRVWFRDVDSGELLAGKRRKTRRILRGSVLPIPNLFFERGMRQSYHDRPLRAMNVLFIRTVSLPYWMGSEVKRVSLRMTRRGARST</sequence>
<evidence type="ECO:0000313" key="3">
    <source>
        <dbReference type="Proteomes" id="UP000199632"/>
    </source>
</evidence>
<name>A0A1H3TL61_9ACTN</name>
<gene>
    <name evidence="2" type="ORF">SAMN05421684_5995</name>
</gene>
<dbReference type="Proteomes" id="UP000199632">
    <property type="component" value="Unassembled WGS sequence"/>
</dbReference>
<feature type="transmembrane region" description="Helical" evidence="1">
    <location>
        <begin position="44"/>
        <end position="65"/>
    </location>
</feature>
<keyword evidence="1" id="KW-1133">Transmembrane helix</keyword>
<keyword evidence="3" id="KW-1185">Reference proteome</keyword>
<protein>
    <submittedName>
        <fullName evidence="2">Uncharacterized protein</fullName>
    </submittedName>
</protein>
<keyword evidence="1" id="KW-0812">Transmembrane</keyword>